<dbReference type="Proteomes" id="UP000269352">
    <property type="component" value="Unassembled WGS sequence"/>
</dbReference>
<accession>A0A388T9D5</accession>
<feature type="domain" description="NYN" evidence="1">
    <location>
        <begin position="3"/>
        <end position="145"/>
    </location>
</feature>
<name>A0A388T9D5_TERA1</name>
<dbReference type="EMBL" id="BGZN01000002">
    <property type="protein sequence ID" value="GBR72817.1"/>
    <property type="molecule type" value="Genomic_DNA"/>
</dbReference>
<reference evidence="2 3" key="1">
    <citation type="journal article" date="2019" name="ISME J.">
        <title>Genome analyses of uncultured TG2/ZB3 bacteria in 'Margulisbacteria' specifically attached to ectosymbiotic spirochetes of protists in the termite gut.</title>
        <authorList>
            <person name="Utami Y.D."/>
            <person name="Kuwahara H."/>
            <person name="Igai K."/>
            <person name="Murakami T."/>
            <person name="Sugaya K."/>
            <person name="Morikawa T."/>
            <person name="Nagura Y."/>
            <person name="Yuki M."/>
            <person name="Deevong P."/>
            <person name="Inoue T."/>
            <person name="Kihara K."/>
            <person name="Lo N."/>
            <person name="Yamada A."/>
            <person name="Ohkuma M."/>
            <person name="Hongoh Y."/>
        </authorList>
    </citation>
    <scope>NUCLEOTIDE SEQUENCE [LARGE SCALE GENOMIC DNA]</scope>
    <source>
        <strain evidence="2">NkOx7-01</strain>
    </source>
</reference>
<dbReference type="Gene3D" id="3.40.50.1010">
    <property type="entry name" value="5'-nuclease"/>
    <property type="match status" value="1"/>
</dbReference>
<proteinExistence type="predicted"/>
<dbReference type="AlphaFoldDB" id="A0A388T9D5"/>
<evidence type="ECO:0000313" key="2">
    <source>
        <dbReference type="EMBL" id="GBR72817.1"/>
    </source>
</evidence>
<dbReference type="PANTHER" id="PTHR35458:SF8">
    <property type="entry name" value="SLR0650 PROTEIN"/>
    <property type="match status" value="1"/>
</dbReference>
<dbReference type="InterPro" id="IPR021139">
    <property type="entry name" value="NYN"/>
</dbReference>
<evidence type="ECO:0000313" key="3">
    <source>
        <dbReference type="Proteomes" id="UP000269352"/>
    </source>
</evidence>
<dbReference type="Pfam" id="PF01936">
    <property type="entry name" value="NYN"/>
    <property type="match status" value="1"/>
</dbReference>
<dbReference type="InterPro" id="IPR047140">
    <property type="entry name" value="LabA"/>
</dbReference>
<dbReference type="PANTHER" id="PTHR35458">
    <property type="entry name" value="SLR0755 PROTEIN"/>
    <property type="match status" value="1"/>
</dbReference>
<dbReference type="CDD" id="cd18722">
    <property type="entry name" value="PIN_NicB-like"/>
    <property type="match status" value="1"/>
</dbReference>
<organism evidence="2 3">
    <name type="scientific">Termititenax aidoneus</name>
    <dbReference type="NCBI Taxonomy" id="2218524"/>
    <lineage>
        <taxon>Bacteria</taxon>
        <taxon>Bacillati</taxon>
        <taxon>Candidatus Margulisiibacteriota</taxon>
        <taxon>Candidatus Termititenacia</taxon>
        <taxon>Candidatus Termititenacales</taxon>
        <taxon>Candidatus Termititenacaceae</taxon>
        <taxon>Candidatus Termititenax</taxon>
    </lineage>
</organism>
<protein>
    <recommendedName>
        <fullName evidence="1">NYN domain-containing protein</fullName>
    </recommendedName>
</protein>
<keyword evidence="3" id="KW-1185">Reference proteome</keyword>
<gene>
    <name evidence="2" type="ORF">NO1_0281</name>
</gene>
<sequence>MNRVVCFIDGFNLYHAIDNLGFNHFKWLDIPKLMNLFVDKKLQKIEAIYYFSAYAYWRQSSARHKLYVSALTRNGVIPVMGKFKQKNKKCNKCGNSWIAHEEKESDVNLALYLVKSAFYKQYDEAFIVTQDSDFAPALKMAKEVNPEAKLKIITPPNIIPSRELVRIADKAASIKASHLQKCLLLEKITSPGGMTISRPLEYTPPQI</sequence>
<dbReference type="GO" id="GO:0004540">
    <property type="term" value="F:RNA nuclease activity"/>
    <property type="evidence" value="ECO:0007669"/>
    <property type="project" value="InterPro"/>
</dbReference>
<comment type="caution">
    <text evidence="2">The sequence shown here is derived from an EMBL/GenBank/DDBJ whole genome shotgun (WGS) entry which is preliminary data.</text>
</comment>
<evidence type="ECO:0000259" key="1">
    <source>
        <dbReference type="Pfam" id="PF01936"/>
    </source>
</evidence>